<proteinExistence type="predicted"/>
<feature type="compositionally biased region" description="Basic and acidic residues" evidence="2">
    <location>
        <begin position="214"/>
        <end position="228"/>
    </location>
</feature>
<feature type="compositionally biased region" description="Polar residues" evidence="2">
    <location>
        <begin position="958"/>
        <end position="979"/>
    </location>
</feature>
<protein>
    <submittedName>
        <fullName evidence="3">Uncharacterized protein</fullName>
    </submittedName>
</protein>
<feature type="region of interest" description="Disordered" evidence="2">
    <location>
        <begin position="213"/>
        <end position="256"/>
    </location>
</feature>
<dbReference type="EMBL" id="JH687435">
    <property type="protein sequence ID" value="EIM79032.1"/>
    <property type="molecule type" value="Genomic_DNA"/>
</dbReference>
<feature type="compositionally biased region" description="Low complexity" evidence="2">
    <location>
        <begin position="450"/>
        <end position="469"/>
    </location>
</feature>
<name>R7RXE9_STEHR</name>
<evidence type="ECO:0000313" key="3">
    <source>
        <dbReference type="EMBL" id="EIM79032.1"/>
    </source>
</evidence>
<dbReference type="KEGG" id="shs:STEHIDRAFT_155351"/>
<feature type="region of interest" description="Disordered" evidence="2">
    <location>
        <begin position="130"/>
        <end position="178"/>
    </location>
</feature>
<dbReference type="KEGG" id="shs:STEHIDRAFT_164079"/>
<feature type="compositionally biased region" description="Basic and acidic residues" evidence="2">
    <location>
        <begin position="1"/>
        <end position="12"/>
    </location>
</feature>
<feature type="compositionally biased region" description="Basic residues" evidence="2">
    <location>
        <begin position="526"/>
        <end position="537"/>
    </location>
</feature>
<evidence type="ECO:0000313" key="4">
    <source>
        <dbReference type="Proteomes" id="UP000053927"/>
    </source>
</evidence>
<feature type="region of interest" description="Disordered" evidence="2">
    <location>
        <begin position="309"/>
        <end position="331"/>
    </location>
</feature>
<evidence type="ECO:0000256" key="2">
    <source>
        <dbReference type="SAM" id="MobiDB-lite"/>
    </source>
</evidence>
<dbReference type="RefSeq" id="XP_007311871.1">
    <property type="nucleotide sequence ID" value="XM_007311809.1"/>
</dbReference>
<dbReference type="RefSeq" id="XP_007302703.1">
    <property type="nucleotide sequence ID" value="XM_007302641.1"/>
</dbReference>
<evidence type="ECO:0000256" key="1">
    <source>
        <dbReference type="SAM" id="Coils"/>
    </source>
</evidence>
<dbReference type="GeneID" id="18802525"/>
<accession>R7RXE9</accession>
<feature type="region of interest" description="Disordered" evidence="2">
    <location>
        <begin position="397"/>
        <end position="614"/>
    </location>
</feature>
<dbReference type="KEGG" id="shs:STEHIDRAFT_153247"/>
<keyword evidence="1" id="KW-0175">Coiled coil</keyword>
<feature type="compositionally biased region" description="Basic and acidic residues" evidence="2">
    <location>
        <begin position="569"/>
        <end position="595"/>
    </location>
</feature>
<sequence length="1103" mass="120693">MAEPSKDPKQPTESKLTPGDSTESPIAGALDESGYQKILSEFIHINLLENWGEYTDDSDSLTETSGDLSDPLPVTQEDIEQANRLGELSASTPLPPVPEEDAVTTAMEVDDVVVEAPVATYPLEAMTSRQASATAEASGMDLSSLPALPPSPPPPPPRTYPQIEGTVNSTGGPNWDPSNSNLQYHERLQIIMHPGTYCEMCRQYVCHLDHHHLSHSDGVDDATRDRQAHQSNLLQQSRAEGREEGYRSGQSDQRDITEGELRQLRQQVQSLTEQNSNLSGRVSALKAQLGASATQEQDYGRIREDLRRLEESNKRKSAQVSQSAKLASKNDEELKALHKRVNEVSSRLEESLADSRRLAARNRELQEQSDRLQHDLSWMRPAYDSLRREYDKERRINHPDAAFSDSDDSYEGYPKGAHSFAPPKDSGSTDPVVTEEQDEDMDKQVHEAEGAGAIAPTTSSSTTAGPNAPVVRLPPRSPPTAGPSRLTRIDDSDDEGEGSGPDNEVLAGLGWMTTPGMPGSTDSGRRRARRSRQRQNRSRREAELMARMPPPANAPAAPNPAPSSSSDTSGKRKRDDEEGQQGERDWTRGSLRSERDYEEVIIASEGGNDSATRRLIMEDNNLRCVQPERLSLGQRRFLQWSSQRDLRAPRHASSSGEVGAPSRQKKSRTEGSAPNARSESQSATRTIADLPRPRAQRSRAPPPALPQPGSNASDREWAEYWNHPGVTMPQGALIISGEIDLRWVRQYRWLESIAPGAASNSPEDMLVARQDANAFRRYTMTVASVPGNLEAQWAYHSLQSVVPTGTTTPRLDHSLIGNERAMLRHLRLVITSAGQLHELERWARTRRNNLLGRPGLSDADFPQAPNRASLEETWAQARDRGLAQEAQPSASWFSQSAAEVQMQPPPPRSPASEAQMQPPAHQPQQWPQPPQQQQQWQPPQPTLTWQQPVQQQQWAPYGSTSTQWGQLTSFAQQPGSQGNVPPAGGFTYPAPAPQPSYPYYQGWPREQSSQSYAYPPSGPNQWPQPSGSGIPAAPQNAGAPLSSAVPQPAPTHPTIYSFGQFGPAGAALGPQSGAQAEADPSSFPPSPPFGPPPPGPPGPAPPS</sequence>
<feature type="compositionally biased region" description="Pro residues" evidence="2">
    <location>
        <begin position="147"/>
        <end position="159"/>
    </location>
</feature>
<feature type="compositionally biased region" description="Polar residues" evidence="2">
    <location>
        <begin position="886"/>
        <end position="898"/>
    </location>
</feature>
<gene>
    <name evidence="3" type="ORF">STEHIDRAFT_164079</name>
</gene>
<feature type="compositionally biased region" description="Polar residues" evidence="2">
    <location>
        <begin position="670"/>
        <end position="685"/>
    </location>
</feature>
<feature type="coiled-coil region" evidence="1">
    <location>
        <begin position="348"/>
        <end position="375"/>
    </location>
</feature>
<keyword evidence="4" id="KW-1185">Reference proteome</keyword>
<dbReference type="RefSeq" id="XP_007300295.1">
    <property type="nucleotide sequence ID" value="XM_007300233.1"/>
</dbReference>
<dbReference type="eggNOG" id="ENOG502SQ5Y">
    <property type="taxonomic scope" value="Eukaryota"/>
</dbReference>
<dbReference type="Proteomes" id="UP000053927">
    <property type="component" value="Unassembled WGS sequence"/>
</dbReference>
<feature type="region of interest" description="Disordered" evidence="2">
    <location>
        <begin position="641"/>
        <end position="715"/>
    </location>
</feature>
<feature type="compositionally biased region" description="Low complexity" evidence="2">
    <location>
        <begin position="915"/>
        <end position="956"/>
    </location>
</feature>
<feature type="region of interest" description="Disordered" evidence="2">
    <location>
        <begin position="1"/>
        <end position="28"/>
    </location>
</feature>
<feature type="region of interest" description="Disordered" evidence="2">
    <location>
        <begin position="878"/>
        <end position="1103"/>
    </location>
</feature>
<reference evidence="4" key="1">
    <citation type="journal article" date="2012" name="Science">
        <title>The Paleozoic origin of enzymatic lignin decomposition reconstructed from 31 fungal genomes.</title>
        <authorList>
            <person name="Floudas D."/>
            <person name="Binder M."/>
            <person name="Riley R."/>
            <person name="Barry K."/>
            <person name="Blanchette R.A."/>
            <person name="Henrissat B."/>
            <person name="Martinez A.T."/>
            <person name="Otillar R."/>
            <person name="Spatafora J.W."/>
            <person name="Yadav J.S."/>
            <person name="Aerts A."/>
            <person name="Benoit I."/>
            <person name="Boyd A."/>
            <person name="Carlson A."/>
            <person name="Copeland A."/>
            <person name="Coutinho P.M."/>
            <person name="de Vries R.P."/>
            <person name="Ferreira P."/>
            <person name="Findley K."/>
            <person name="Foster B."/>
            <person name="Gaskell J."/>
            <person name="Glotzer D."/>
            <person name="Gorecki P."/>
            <person name="Heitman J."/>
            <person name="Hesse C."/>
            <person name="Hori C."/>
            <person name="Igarashi K."/>
            <person name="Jurgens J.A."/>
            <person name="Kallen N."/>
            <person name="Kersten P."/>
            <person name="Kohler A."/>
            <person name="Kuees U."/>
            <person name="Kumar T.K.A."/>
            <person name="Kuo A."/>
            <person name="LaButti K."/>
            <person name="Larrondo L.F."/>
            <person name="Lindquist E."/>
            <person name="Ling A."/>
            <person name="Lombard V."/>
            <person name="Lucas S."/>
            <person name="Lundell T."/>
            <person name="Martin R."/>
            <person name="McLaughlin D.J."/>
            <person name="Morgenstern I."/>
            <person name="Morin E."/>
            <person name="Murat C."/>
            <person name="Nagy L.G."/>
            <person name="Nolan M."/>
            <person name="Ohm R.A."/>
            <person name="Patyshakuliyeva A."/>
            <person name="Rokas A."/>
            <person name="Ruiz-Duenas F.J."/>
            <person name="Sabat G."/>
            <person name="Salamov A."/>
            <person name="Samejima M."/>
            <person name="Schmutz J."/>
            <person name="Slot J.C."/>
            <person name="St John F."/>
            <person name="Stenlid J."/>
            <person name="Sun H."/>
            <person name="Sun S."/>
            <person name="Syed K."/>
            <person name="Tsang A."/>
            <person name="Wiebenga A."/>
            <person name="Young D."/>
            <person name="Pisabarro A."/>
            <person name="Eastwood D.C."/>
            <person name="Martin F."/>
            <person name="Cullen D."/>
            <person name="Grigoriev I.V."/>
            <person name="Hibbett D.S."/>
        </authorList>
    </citation>
    <scope>NUCLEOTIDE SEQUENCE [LARGE SCALE GENOMIC DNA]</scope>
    <source>
        <strain evidence="4">FP-91666</strain>
    </source>
</reference>
<feature type="compositionally biased region" description="Basic and acidic residues" evidence="2">
    <location>
        <begin position="239"/>
        <end position="256"/>
    </location>
</feature>
<feature type="compositionally biased region" description="Pro residues" evidence="2">
    <location>
        <begin position="1082"/>
        <end position="1103"/>
    </location>
</feature>
<feature type="region of interest" description="Disordered" evidence="2">
    <location>
        <begin position="54"/>
        <end position="99"/>
    </location>
</feature>
<feature type="compositionally biased region" description="Polar residues" evidence="2">
    <location>
        <begin position="165"/>
        <end position="178"/>
    </location>
</feature>
<dbReference type="AlphaFoldDB" id="R7RXE9"/>
<feature type="compositionally biased region" description="Pro residues" evidence="2">
    <location>
        <begin position="548"/>
        <end position="561"/>
    </location>
</feature>
<feature type="compositionally biased region" description="Polar residues" evidence="2">
    <location>
        <begin position="229"/>
        <end position="238"/>
    </location>
</feature>
<feature type="compositionally biased region" description="Polar residues" evidence="2">
    <location>
        <begin position="13"/>
        <end position="24"/>
    </location>
</feature>
<organism evidence="3 4">
    <name type="scientific">Stereum hirsutum (strain FP-91666)</name>
    <name type="common">White-rot fungus</name>
    <dbReference type="NCBI Taxonomy" id="721885"/>
    <lineage>
        <taxon>Eukaryota</taxon>
        <taxon>Fungi</taxon>
        <taxon>Dikarya</taxon>
        <taxon>Basidiomycota</taxon>
        <taxon>Agaricomycotina</taxon>
        <taxon>Agaricomycetes</taxon>
        <taxon>Russulales</taxon>
        <taxon>Stereaceae</taxon>
        <taxon>Stereum</taxon>
    </lineage>
</organism>